<evidence type="ECO:0000256" key="6">
    <source>
        <dbReference type="ARBA" id="ARBA00023136"/>
    </source>
</evidence>
<evidence type="ECO:0000313" key="9">
    <source>
        <dbReference type="EMBL" id="QIG80634.1"/>
    </source>
</evidence>
<evidence type="ECO:0000256" key="7">
    <source>
        <dbReference type="SAM" id="MobiDB-lite"/>
    </source>
</evidence>
<keyword evidence="4 8" id="KW-0812">Transmembrane</keyword>
<dbReference type="PIRSF" id="PIRSF006603">
    <property type="entry name" value="DinF"/>
    <property type="match status" value="1"/>
</dbReference>
<dbReference type="Proteomes" id="UP000501568">
    <property type="component" value="Chromosome"/>
</dbReference>
<dbReference type="Pfam" id="PF01554">
    <property type="entry name" value="MatE"/>
    <property type="match status" value="2"/>
</dbReference>
<feature type="region of interest" description="Disordered" evidence="7">
    <location>
        <begin position="454"/>
        <end position="482"/>
    </location>
</feature>
<feature type="transmembrane region" description="Helical" evidence="8">
    <location>
        <begin position="196"/>
        <end position="222"/>
    </location>
</feature>
<dbReference type="GO" id="GO:0015297">
    <property type="term" value="F:antiporter activity"/>
    <property type="evidence" value="ECO:0007669"/>
    <property type="project" value="InterPro"/>
</dbReference>
<dbReference type="InterPro" id="IPR002528">
    <property type="entry name" value="MATE_fam"/>
</dbReference>
<feature type="transmembrane region" description="Helical" evidence="8">
    <location>
        <begin position="424"/>
        <end position="444"/>
    </location>
</feature>
<dbReference type="InterPro" id="IPR052031">
    <property type="entry name" value="Membrane_Transporter-Flippase"/>
</dbReference>
<dbReference type="CDD" id="cd13138">
    <property type="entry name" value="MATE_yoeA_like"/>
    <property type="match status" value="1"/>
</dbReference>
<feature type="transmembrane region" description="Helical" evidence="8">
    <location>
        <begin position="243"/>
        <end position="269"/>
    </location>
</feature>
<reference evidence="9 10" key="1">
    <citation type="submission" date="2020-02" db="EMBL/GenBank/DDBJ databases">
        <authorList>
            <person name="Zheng R.K."/>
            <person name="Sun C.M."/>
        </authorList>
    </citation>
    <scope>NUCLEOTIDE SEQUENCE [LARGE SCALE GENOMIC DNA]</scope>
    <source>
        <strain evidence="10">zrk23</strain>
    </source>
</reference>
<dbReference type="InterPro" id="IPR048279">
    <property type="entry name" value="MdtK-like"/>
</dbReference>
<dbReference type="AlphaFoldDB" id="A0A6G6Y6R2"/>
<feature type="transmembrane region" description="Helical" evidence="8">
    <location>
        <begin position="328"/>
        <end position="345"/>
    </location>
</feature>
<evidence type="ECO:0000256" key="5">
    <source>
        <dbReference type="ARBA" id="ARBA00022989"/>
    </source>
</evidence>
<dbReference type="GO" id="GO:0005886">
    <property type="term" value="C:plasma membrane"/>
    <property type="evidence" value="ECO:0007669"/>
    <property type="project" value="UniProtKB-SubCell"/>
</dbReference>
<dbReference type="PANTHER" id="PTHR43549">
    <property type="entry name" value="MULTIDRUG RESISTANCE PROTEIN YPNP-RELATED"/>
    <property type="match status" value="1"/>
</dbReference>
<feature type="transmembrane region" description="Helical" evidence="8">
    <location>
        <begin position="95"/>
        <end position="118"/>
    </location>
</feature>
<proteinExistence type="predicted"/>
<gene>
    <name evidence="9" type="ORF">G5C33_13140</name>
</gene>
<keyword evidence="3" id="KW-1003">Cell membrane</keyword>
<evidence type="ECO:0000256" key="8">
    <source>
        <dbReference type="SAM" id="Phobius"/>
    </source>
</evidence>
<protein>
    <submittedName>
        <fullName evidence="9">MATE family efflux transporter</fullName>
    </submittedName>
</protein>
<dbReference type="EMBL" id="CP049109">
    <property type="protein sequence ID" value="QIG80634.1"/>
    <property type="molecule type" value="Genomic_DNA"/>
</dbReference>
<dbReference type="GO" id="GO:0042910">
    <property type="term" value="F:xenobiotic transmembrane transporter activity"/>
    <property type="evidence" value="ECO:0007669"/>
    <property type="project" value="InterPro"/>
</dbReference>
<feature type="transmembrane region" description="Helical" evidence="8">
    <location>
        <begin position="289"/>
        <end position="308"/>
    </location>
</feature>
<feature type="transmembrane region" description="Helical" evidence="8">
    <location>
        <begin position="138"/>
        <end position="158"/>
    </location>
</feature>
<name>A0A6G6Y6R2_9SPHN</name>
<keyword evidence="6 8" id="KW-0472">Membrane</keyword>
<evidence type="ECO:0000256" key="1">
    <source>
        <dbReference type="ARBA" id="ARBA00004429"/>
    </source>
</evidence>
<keyword evidence="10" id="KW-1185">Reference proteome</keyword>
<dbReference type="RefSeq" id="WP_165327641.1">
    <property type="nucleotide sequence ID" value="NZ_CP049109.1"/>
</dbReference>
<dbReference type="PANTHER" id="PTHR43549:SF3">
    <property type="entry name" value="MULTIDRUG RESISTANCE PROTEIN YPNP-RELATED"/>
    <property type="match status" value="1"/>
</dbReference>
<feature type="transmembrane region" description="Helical" evidence="8">
    <location>
        <begin position="60"/>
        <end position="83"/>
    </location>
</feature>
<keyword evidence="2" id="KW-0813">Transport</keyword>
<accession>A0A6G6Y6R2</accession>
<organism evidence="9 10">
    <name type="scientific">Stakelama tenebrarum</name>
    <dbReference type="NCBI Taxonomy" id="2711215"/>
    <lineage>
        <taxon>Bacteria</taxon>
        <taxon>Pseudomonadati</taxon>
        <taxon>Pseudomonadota</taxon>
        <taxon>Alphaproteobacteria</taxon>
        <taxon>Sphingomonadales</taxon>
        <taxon>Sphingomonadaceae</taxon>
        <taxon>Stakelama</taxon>
    </lineage>
</organism>
<evidence type="ECO:0000313" key="10">
    <source>
        <dbReference type="Proteomes" id="UP000501568"/>
    </source>
</evidence>
<comment type="subcellular location">
    <subcellularLocation>
        <location evidence="1">Cell inner membrane</location>
        <topology evidence="1">Multi-pass membrane protein</topology>
    </subcellularLocation>
</comment>
<feature type="transmembrane region" description="Helical" evidence="8">
    <location>
        <begin position="392"/>
        <end position="412"/>
    </location>
</feature>
<feature type="transmembrane region" description="Helical" evidence="8">
    <location>
        <begin position="170"/>
        <end position="190"/>
    </location>
</feature>
<dbReference type="NCBIfam" id="TIGR00797">
    <property type="entry name" value="matE"/>
    <property type="match status" value="1"/>
</dbReference>
<evidence type="ECO:0000256" key="2">
    <source>
        <dbReference type="ARBA" id="ARBA00022448"/>
    </source>
</evidence>
<feature type="transmembrane region" description="Helical" evidence="8">
    <location>
        <begin position="365"/>
        <end position="385"/>
    </location>
</feature>
<sequence>MAQRAKQDLTTGPIGLTLLTFALPTLATSVLQSLNGSINAVWVGRFLGEEALAAASNANLILFLTMSFVFGFGMAGTILVGQAWGRKDVDAVRRVIGSVIGGFLALAFVMAALGWIFAPQILDLMGVAPGAREFALTYLRIIFLAIPSGMVLMVFMMALRGTGDAMTPMWVMGISAVIDCTLNPVLILGLGPFPEMGIAGAATATLVTNVVGLAGTLVYVYARDLPVRLRGPELAYLKPDPALVRRIMGMGLPMGMQMIVMSLSSVTMLGLVNRQGVDTTAAYGVALQLWTYVAMPAMALSGAVSAMAAQNIGAGKWDRIGRITGYGIFYNLAGTGALVLLLAIADRPALALFLGGDSPALPIAQHIQLIATWSYIIAGVTMVLFGTVRANGAVWVPLIILTVTMIPIRVGFAVAGQDWLGADAIWAAFPASSLVSLLLAAAYYRWGKWRKPKPGMTRPGPDRAVEEANASLDPDGKMTPTG</sequence>
<keyword evidence="5 8" id="KW-1133">Transmembrane helix</keyword>
<evidence type="ECO:0000256" key="4">
    <source>
        <dbReference type="ARBA" id="ARBA00022692"/>
    </source>
</evidence>
<evidence type="ECO:0000256" key="3">
    <source>
        <dbReference type="ARBA" id="ARBA00022475"/>
    </source>
</evidence>
<dbReference type="KEGG" id="spzr:G5C33_13140"/>